<evidence type="ECO:0000256" key="1">
    <source>
        <dbReference type="ARBA" id="ARBA00011073"/>
    </source>
</evidence>
<protein>
    <submittedName>
        <fullName evidence="9">Uncharacterized protein</fullName>
    </submittedName>
</protein>
<evidence type="ECO:0000256" key="5">
    <source>
        <dbReference type="PROSITE-ProRule" id="PRU01240"/>
    </source>
</evidence>
<evidence type="ECO:0000256" key="2">
    <source>
        <dbReference type="ARBA" id="ARBA00022670"/>
    </source>
</evidence>
<comment type="caution">
    <text evidence="5">Lacks conserved residue(s) required for the propagation of feature annotation.</text>
</comment>
<keyword evidence="2" id="KW-0645">Protease</keyword>
<dbReference type="EMBL" id="NKCL01000163">
    <property type="protein sequence ID" value="RSL79812.1"/>
    <property type="molecule type" value="Genomic_DNA"/>
</dbReference>
<reference evidence="9 10" key="1">
    <citation type="submission" date="2017-06" db="EMBL/GenBank/DDBJ databases">
        <title>Comparative genomic analysis of Ambrosia Fusariam Clade fungi.</title>
        <authorList>
            <person name="Stajich J.E."/>
            <person name="Carrillo J."/>
            <person name="Kijimoto T."/>
            <person name="Eskalen A."/>
            <person name="O'Donnell K."/>
            <person name="Kasson M."/>
        </authorList>
    </citation>
    <scope>NUCLEOTIDE SEQUENCE [LARGE SCALE GENOMIC DNA]</scope>
    <source>
        <strain evidence="9 10">NRRL62606</strain>
    </source>
</reference>
<dbReference type="GO" id="GO:0004252">
    <property type="term" value="F:serine-type endopeptidase activity"/>
    <property type="evidence" value="ECO:0007669"/>
    <property type="project" value="InterPro"/>
</dbReference>
<evidence type="ECO:0000313" key="10">
    <source>
        <dbReference type="Proteomes" id="UP000287972"/>
    </source>
</evidence>
<dbReference type="Gene3D" id="3.40.50.200">
    <property type="entry name" value="Peptidase S8/S53 domain"/>
    <property type="match status" value="1"/>
</dbReference>
<accession>A0A428RQE7</accession>
<feature type="domain" description="Peptidase S8/S53" evidence="7">
    <location>
        <begin position="704"/>
        <end position="930"/>
    </location>
</feature>
<dbReference type="InterPro" id="IPR050131">
    <property type="entry name" value="Peptidase_S8_subtilisin-like"/>
</dbReference>
<feature type="domain" description="DUF7580" evidence="8">
    <location>
        <begin position="250"/>
        <end position="552"/>
    </location>
</feature>
<dbReference type="InterPro" id="IPR015500">
    <property type="entry name" value="Peptidase_S8_subtilisin-rel"/>
</dbReference>
<feature type="compositionally biased region" description="Pro residues" evidence="6">
    <location>
        <begin position="138"/>
        <end position="150"/>
    </location>
</feature>
<dbReference type="PANTHER" id="PTHR43806">
    <property type="entry name" value="PEPTIDASE S8"/>
    <property type="match status" value="1"/>
</dbReference>
<dbReference type="SUPFAM" id="SSF52743">
    <property type="entry name" value="Subtilisin-like"/>
    <property type="match status" value="1"/>
</dbReference>
<dbReference type="InterPro" id="IPR036852">
    <property type="entry name" value="Peptidase_S8/S53_dom_sf"/>
</dbReference>
<feature type="compositionally biased region" description="Polar residues" evidence="6">
    <location>
        <begin position="595"/>
        <end position="629"/>
    </location>
</feature>
<dbReference type="PROSITE" id="PS51892">
    <property type="entry name" value="SUBTILASE"/>
    <property type="match status" value="1"/>
</dbReference>
<dbReference type="PRINTS" id="PR00723">
    <property type="entry name" value="SUBTILISIN"/>
</dbReference>
<evidence type="ECO:0000256" key="6">
    <source>
        <dbReference type="SAM" id="MobiDB-lite"/>
    </source>
</evidence>
<evidence type="ECO:0000256" key="4">
    <source>
        <dbReference type="ARBA" id="ARBA00022825"/>
    </source>
</evidence>
<dbReference type="Pfam" id="PF00082">
    <property type="entry name" value="Peptidase_S8"/>
    <property type="match status" value="1"/>
</dbReference>
<dbReference type="InterPro" id="IPR000209">
    <property type="entry name" value="Peptidase_S8/S53_dom"/>
</dbReference>
<evidence type="ECO:0000256" key="3">
    <source>
        <dbReference type="ARBA" id="ARBA00022801"/>
    </source>
</evidence>
<dbReference type="InterPro" id="IPR056002">
    <property type="entry name" value="DUF7580"/>
</dbReference>
<comment type="similarity">
    <text evidence="1 5">Belongs to the peptidase S8 family.</text>
</comment>
<dbReference type="GO" id="GO:0006508">
    <property type="term" value="P:proteolysis"/>
    <property type="evidence" value="ECO:0007669"/>
    <property type="project" value="UniProtKB-KW"/>
</dbReference>
<dbReference type="Proteomes" id="UP000287972">
    <property type="component" value="Unassembled WGS sequence"/>
</dbReference>
<comment type="caution">
    <text evidence="9">The sequence shown here is derived from an EMBL/GenBank/DDBJ whole genome shotgun (WGS) entry which is preliminary data.</text>
</comment>
<dbReference type="AlphaFoldDB" id="A0A428RQE7"/>
<name>A0A428RQE7_9HYPO</name>
<gene>
    <name evidence="9" type="ORF">CEP51_007061</name>
</gene>
<keyword evidence="10" id="KW-1185">Reference proteome</keyword>
<dbReference type="Pfam" id="PF24476">
    <property type="entry name" value="DUF7580"/>
    <property type="match status" value="1"/>
</dbReference>
<evidence type="ECO:0000313" key="9">
    <source>
        <dbReference type="EMBL" id="RSL79812.1"/>
    </source>
</evidence>
<dbReference type="CDD" id="cd00306">
    <property type="entry name" value="Peptidases_S8_S53"/>
    <property type="match status" value="1"/>
</dbReference>
<sequence length="1006" mass="112757">MECQLATVPEWRIFEGIQRLFAADIPWRLVDAERSDPIHAGAVEIDVKNTTDKFRFEMKYPLPDLTNQGISANTFDLCFRDLSNLLKFLESLVIDQVIASAGELAGQRDSEEKDEHAPPESTVKFGDLFWRWLGSPAADPPPSPKLPNPPVATTESNEAPPPHPLYQKLQALKTVAENSRCQRGPMVNSYRRFLKLDHTFQEFTTGLSAAEDLNMRLEEINQLPSKVPFKGSHMKAVPKTRWESGMPWAMLERLFRFLVDSSCKQHHARLRLNGFQLDDCSNASLPIGMFMSSCPPQTYWQSCRCTSILSNRISTQGRPQALSDVCKYIQRFSNYEQAQLLRIGFTERLLVYLPDHEEIATCVGDSRMVSFEEILDEGLLRTPGGMLTEDDKAVLALSLARCLLHLVRGPWAQQPWTRRDVQFLGKVDDVRDIWHPYITCHVDKRTTAPTAAEANIVPLFLSFAQLLVELETGERVTADPCDVDFEDAIATIQEQQIVQFGRTHYNNAIRGCFQVKGAELQAKTQASESVKDSRYLLRQAIYDTVVSHLENNFLLISSRSMDDIRCRLSQGKRVTRSGIPLPLVGQGNEAASQIPQRAASASASGPVTSARANSEITQVGTDSRQSGNDDYNVPDEKFNADPKDAPPHRVVRAETPSSMFFDGEGSKEEKHIGFAQRFFDSFDEFRQRYLVRSSCDEGKAQPRVRIAILDTGIRKDDLSNRIQYALLVRKQSNCPKKDRYPIKDIKNFTGNNDPEEDTCGHGTHVASILLRLAPDADLYVAKVSTKASFDNPDGIIRAIKWATEEWKADIINMSFGSKLWDSDITEAILMAKKEKPTMLFFAAASNFGKNEPWTYPASDPNVIAVYALDGHGNDSGGTNPSPKEGHDNFGTLGLGIPVMWDGNTIYKSGSSFASPTAAAIAANVIDWLYNMRQRGSFTETQYQFLRQLDGIRLIFKRQGVKDGHLLSIAPWTLFKQHEGEKDPDSIVCGVLKDKIPSFRPKKETST</sequence>
<evidence type="ECO:0000259" key="8">
    <source>
        <dbReference type="Pfam" id="PF24476"/>
    </source>
</evidence>
<keyword evidence="3" id="KW-0378">Hydrolase</keyword>
<proteinExistence type="inferred from homology"/>
<organism evidence="9 10">
    <name type="scientific">Fusarium floridanum</name>
    <dbReference type="NCBI Taxonomy" id="1325733"/>
    <lineage>
        <taxon>Eukaryota</taxon>
        <taxon>Fungi</taxon>
        <taxon>Dikarya</taxon>
        <taxon>Ascomycota</taxon>
        <taxon>Pezizomycotina</taxon>
        <taxon>Sordariomycetes</taxon>
        <taxon>Hypocreomycetidae</taxon>
        <taxon>Hypocreales</taxon>
        <taxon>Nectriaceae</taxon>
        <taxon>Fusarium</taxon>
        <taxon>Fusarium solani species complex</taxon>
    </lineage>
</organism>
<keyword evidence="4" id="KW-0720">Serine protease</keyword>
<feature type="region of interest" description="Disordered" evidence="6">
    <location>
        <begin position="138"/>
        <end position="163"/>
    </location>
</feature>
<dbReference type="PANTHER" id="PTHR43806:SF11">
    <property type="entry name" value="CEREVISIN-RELATED"/>
    <property type="match status" value="1"/>
</dbReference>
<evidence type="ECO:0000259" key="7">
    <source>
        <dbReference type="Pfam" id="PF00082"/>
    </source>
</evidence>
<feature type="region of interest" description="Disordered" evidence="6">
    <location>
        <begin position="595"/>
        <end position="631"/>
    </location>
</feature>